<accession>A0A8C9ARK0</accession>
<reference evidence="2" key="2">
    <citation type="submission" date="2025-09" db="UniProtKB">
        <authorList>
            <consortium name="Ensembl"/>
        </authorList>
    </citation>
    <scope>IDENTIFICATION</scope>
</reference>
<feature type="region of interest" description="Disordered" evidence="1">
    <location>
        <begin position="18"/>
        <end position="59"/>
    </location>
</feature>
<dbReference type="PANTHER" id="PTHR46742">
    <property type="entry name" value="LYSINE-RICH COILED-COIL PROTEIN 1"/>
    <property type="match status" value="1"/>
</dbReference>
<evidence type="ECO:0000256" key="1">
    <source>
        <dbReference type="SAM" id="MobiDB-lite"/>
    </source>
</evidence>
<dbReference type="Ensembl" id="ENSPSMT00000038201.1">
    <property type="protein sequence ID" value="ENSPSMP00000033141.1"/>
    <property type="gene ID" value="ENSPSMG00000022884.1"/>
</dbReference>
<keyword evidence="3" id="KW-1185">Reference proteome</keyword>
<sequence length="190" mass="21473">MENSKTYDSFQQELEDYVSKQEARGLQPKLSFAKVAEDSPSQERGRPGPSPRMLEQGLSLGRLSTVESLVPPWAKIPHARQRLESLNRGQTPACARRERRPLEDGGGAAAGAEQVEPKRKHQDKGESHRENRGLGRRKAKVGPFGAERPKRRKKSHRHEDAARRSRRKKKGPGQEGPQERDLWDEAILGY</sequence>
<protein>
    <submittedName>
        <fullName evidence="2">Uncharacterized protein</fullName>
    </submittedName>
</protein>
<dbReference type="PANTHER" id="PTHR46742:SF1">
    <property type="entry name" value="LYSINE RICH COILED-COIL 1"/>
    <property type="match status" value="1"/>
</dbReference>
<reference evidence="2" key="1">
    <citation type="submission" date="2025-08" db="UniProtKB">
        <authorList>
            <consortium name="Ensembl"/>
        </authorList>
    </citation>
    <scope>IDENTIFICATION</scope>
</reference>
<dbReference type="Proteomes" id="UP000694414">
    <property type="component" value="Unplaced"/>
</dbReference>
<name>A0A8C9ARK0_PROSS</name>
<feature type="region of interest" description="Disordered" evidence="1">
    <location>
        <begin position="76"/>
        <end position="190"/>
    </location>
</feature>
<organism evidence="2 3">
    <name type="scientific">Prolemur simus</name>
    <name type="common">Greater bamboo lemur</name>
    <name type="synonym">Hapalemur simus</name>
    <dbReference type="NCBI Taxonomy" id="1328070"/>
    <lineage>
        <taxon>Eukaryota</taxon>
        <taxon>Metazoa</taxon>
        <taxon>Chordata</taxon>
        <taxon>Craniata</taxon>
        <taxon>Vertebrata</taxon>
        <taxon>Euteleostomi</taxon>
        <taxon>Mammalia</taxon>
        <taxon>Eutheria</taxon>
        <taxon>Euarchontoglires</taxon>
        <taxon>Primates</taxon>
        <taxon>Strepsirrhini</taxon>
        <taxon>Lemuriformes</taxon>
        <taxon>Lemuridae</taxon>
        <taxon>Prolemur</taxon>
    </lineage>
</organism>
<evidence type="ECO:0000313" key="3">
    <source>
        <dbReference type="Proteomes" id="UP000694414"/>
    </source>
</evidence>
<evidence type="ECO:0000313" key="2">
    <source>
        <dbReference type="Ensembl" id="ENSPSMP00000033141.1"/>
    </source>
</evidence>
<dbReference type="AlphaFoldDB" id="A0A8C9ARK0"/>
<feature type="compositionally biased region" description="Basic and acidic residues" evidence="1">
    <location>
        <begin position="35"/>
        <end position="46"/>
    </location>
</feature>
<feature type="compositionally biased region" description="Basic and acidic residues" evidence="1">
    <location>
        <begin position="123"/>
        <end position="133"/>
    </location>
</feature>
<dbReference type="GeneTree" id="ENSGT00960000189758"/>
<proteinExistence type="predicted"/>